<dbReference type="Proteomes" id="UP000008225">
    <property type="component" value="Chromosome 18"/>
</dbReference>
<dbReference type="GeneTree" id="ENSGT01010000223043"/>
<organism evidence="1 2">
    <name type="scientific">Callithrix jacchus</name>
    <name type="common">White-tufted-ear marmoset</name>
    <name type="synonym">Simia Jacchus</name>
    <dbReference type="NCBI Taxonomy" id="9483"/>
    <lineage>
        <taxon>Eukaryota</taxon>
        <taxon>Metazoa</taxon>
        <taxon>Chordata</taxon>
        <taxon>Craniata</taxon>
        <taxon>Vertebrata</taxon>
        <taxon>Euteleostomi</taxon>
        <taxon>Mammalia</taxon>
        <taxon>Eutheria</taxon>
        <taxon>Euarchontoglires</taxon>
        <taxon>Primates</taxon>
        <taxon>Haplorrhini</taxon>
        <taxon>Platyrrhini</taxon>
        <taxon>Cebidae</taxon>
        <taxon>Callitrichinae</taxon>
        <taxon>Callithrix</taxon>
        <taxon>Callithrix</taxon>
    </lineage>
</organism>
<reference evidence="1" key="3">
    <citation type="submission" date="2025-09" db="UniProtKB">
        <authorList>
            <consortium name="Ensembl"/>
        </authorList>
    </citation>
    <scope>IDENTIFICATION</scope>
</reference>
<dbReference type="PANTHER" id="PTHR12138">
    <property type="entry name" value="PRIMATE-EXPANDED PROTEIN FAMILY"/>
    <property type="match status" value="1"/>
</dbReference>
<dbReference type="AlphaFoldDB" id="A0A8I3ZZJ1"/>
<dbReference type="PANTHER" id="PTHR12138:SF162">
    <property type="entry name" value="CHROMOSOME UNDETERMINED SCAFFOLD_275, WHOLE GENOME SHOTGUN SEQUENCE"/>
    <property type="match status" value="1"/>
</dbReference>
<protein>
    <submittedName>
        <fullName evidence="1">Uncharacterized protein</fullName>
    </submittedName>
</protein>
<evidence type="ECO:0000313" key="2">
    <source>
        <dbReference type="Proteomes" id="UP000008225"/>
    </source>
</evidence>
<accession>A0A8I3ZZJ1</accession>
<reference evidence="1 2" key="1">
    <citation type="submission" date="2009-03" db="EMBL/GenBank/DDBJ databases">
        <authorList>
            <person name="Warren W."/>
            <person name="Ye L."/>
            <person name="Minx P."/>
            <person name="Worley K."/>
            <person name="Gibbs R."/>
            <person name="Wilson R.K."/>
        </authorList>
    </citation>
    <scope>NUCLEOTIDE SEQUENCE [LARGE SCALE GENOMIC DNA]</scope>
</reference>
<keyword evidence="2" id="KW-1185">Reference proteome</keyword>
<reference evidence="1" key="2">
    <citation type="submission" date="2025-08" db="UniProtKB">
        <authorList>
            <consortium name="Ensembl"/>
        </authorList>
    </citation>
    <scope>IDENTIFICATION</scope>
</reference>
<evidence type="ECO:0000313" key="1">
    <source>
        <dbReference type="Ensembl" id="ENSCJAP00000082704.1"/>
    </source>
</evidence>
<dbReference type="Ensembl" id="ENSCJAT00000127568.1">
    <property type="protein sequence ID" value="ENSCJAP00000082704.1"/>
    <property type="gene ID" value="ENSCJAG00000079945.1"/>
</dbReference>
<proteinExistence type="predicted"/>
<sequence>MKEREDGVVLNQTFGWLERSGVILAHCNLRLPGSSGSPVSASRVARTTGKCNHVQVIFCIFNRDRVLPYYPGWSRSPDLMICLPRPPEVL</sequence>
<name>A0A8I3ZZJ1_CALJA</name>